<dbReference type="AlphaFoldDB" id="A0A7K7A199"/>
<evidence type="ECO:0000256" key="5">
    <source>
        <dbReference type="ARBA" id="ARBA00022771"/>
    </source>
</evidence>
<dbReference type="FunFam" id="3.30.160.60:FF:001102">
    <property type="entry name" value="Transcription factor IIIA"/>
    <property type="match status" value="1"/>
</dbReference>
<evidence type="ECO:0000256" key="3">
    <source>
        <dbReference type="ARBA" id="ARBA00022723"/>
    </source>
</evidence>
<keyword evidence="4" id="KW-0677">Repeat</keyword>
<comment type="caution">
    <text evidence="14">The sequence shown here is derived from an EMBL/GenBank/DDBJ whole genome shotgun (WGS) entry which is preliminary data.</text>
</comment>
<evidence type="ECO:0000256" key="1">
    <source>
        <dbReference type="ARBA" id="ARBA00004123"/>
    </source>
</evidence>
<dbReference type="Pfam" id="PF00096">
    <property type="entry name" value="zf-C2H2"/>
    <property type="match status" value="1"/>
</dbReference>
<dbReference type="InterPro" id="IPR036236">
    <property type="entry name" value="Znf_C2H2_sf"/>
</dbReference>
<dbReference type="PROSITE" id="PS00028">
    <property type="entry name" value="ZINC_FINGER_C2H2_1"/>
    <property type="match status" value="2"/>
</dbReference>
<keyword evidence="2" id="KW-0690">Ribosome biogenesis</keyword>
<keyword evidence="8" id="KW-0238">DNA-binding</keyword>
<evidence type="ECO:0000256" key="7">
    <source>
        <dbReference type="ARBA" id="ARBA00023015"/>
    </source>
</evidence>
<dbReference type="PANTHER" id="PTHR19818:SF139">
    <property type="entry name" value="PAIR-RULE PROTEIN ODD-PAIRED"/>
    <property type="match status" value="1"/>
</dbReference>
<dbReference type="PANTHER" id="PTHR19818">
    <property type="entry name" value="ZINC FINGER PROTEIN ZIC AND GLI"/>
    <property type="match status" value="1"/>
</dbReference>
<dbReference type="SMART" id="SM00355">
    <property type="entry name" value="ZnF_C2H2"/>
    <property type="match status" value="3"/>
</dbReference>
<reference evidence="14 15" key="1">
    <citation type="submission" date="2019-09" db="EMBL/GenBank/DDBJ databases">
        <title>Bird 10,000 Genomes (B10K) Project - Family phase.</title>
        <authorList>
            <person name="Zhang G."/>
        </authorList>
    </citation>
    <scope>NUCLEOTIDE SEQUENCE [LARGE SCALE GENOMIC DNA]</scope>
    <source>
        <strain evidence="14">B10K-MSB-04</strain>
    </source>
</reference>
<keyword evidence="3" id="KW-0479">Metal-binding</keyword>
<dbReference type="GO" id="GO:0045944">
    <property type="term" value="P:positive regulation of transcription by RNA polymerase II"/>
    <property type="evidence" value="ECO:0007669"/>
    <property type="project" value="UniProtKB-ARBA"/>
</dbReference>
<evidence type="ECO:0000256" key="6">
    <source>
        <dbReference type="ARBA" id="ARBA00022833"/>
    </source>
</evidence>
<dbReference type="EMBL" id="VZSG01000538">
    <property type="protein sequence ID" value="NWX89716.1"/>
    <property type="molecule type" value="Genomic_DNA"/>
</dbReference>
<evidence type="ECO:0000313" key="14">
    <source>
        <dbReference type="EMBL" id="NWX89716.1"/>
    </source>
</evidence>
<evidence type="ECO:0000313" key="15">
    <source>
        <dbReference type="Proteomes" id="UP000538817"/>
    </source>
</evidence>
<feature type="non-terminal residue" evidence="14">
    <location>
        <position position="1"/>
    </location>
</feature>
<dbReference type="PROSITE" id="PS50157">
    <property type="entry name" value="ZINC_FINGER_C2H2_2"/>
    <property type="match status" value="3"/>
</dbReference>
<comment type="subcellular location">
    <subcellularLocation>
        <location evidence="1">Nucleus</location>
    </subcellularLocation>
</comment>
<keyword evidence="10" id="KW-0539">Nucleus</keyword>
<keyword evidence="5 12" id="KW-0863">Zinc-finger</keyword>
<feature type="domain" description="C2H2-type" evidence="13">
    <location>
        <begin position="68"/>
        <end position="91"/>
    </location>
</feature>
<evidence type="ECO:0000256" key="2">
    <source>
        <dbReference type="ARBA" id="ARBA00022517"/>
    </source>
</evidence>
<dbReference type="GO" id="GO:0008270">
    <property type="term" value="F:zinc ion binding"/>
    <property type="evidence" value="ECO:0007669"/>
    <property type="project" value="UniProtKB-KW"/>
</dbReference>
<evidence type="ECO:0000256" key="12">
    <source>
        <dbReference type="PROSITE-ProRule" id="PRU00042"/>
    </source>
</evidence>
<evidence type="ECO:0000256" key="8">
    <source>
        <dbReference type="ARBA" id="ARBA00023125"/>
    </source>
</evidence>
<evidence type="ECO:0000256" key="11">
    <source>
        <dbReference type="ARBA" id="ARBA00040434"/>
    </source>
</evidence>
<dbReference type="FunFam" id="3.30.160.60:FF:000071">
    <property type="entry name" value="Putative zinc finger protein 143"/>
    <property type="match status" value="1"/>
</dbReference>
<dbReference type="InterPro" id="IPR050329">
    <property type="entry name" value="GLI_C2H2-zinc-finger"/>
</dbReference>
<evidence type="ECO:0000259" key="13">
    <source>
        <dbReference type="PROSITE" id="PS50157"/>
    </source>
</evidence>
<name>A0A7K7A199_9AVES</name>
<gene>
    <name evidence="14" type="primary">Znf76</name>
    <name evidence="14" type="ORF">NOTPEN_R03010</name>
</gene>
<sequence>THTGERPYMCAEPSCSRGFTSAANYRNYVRIHTGEKLYTCAVLGCGRRFTEYSSLYKHHVVHTHCEPYACCSCRKSYRQTSTLAMHRPSRH</sequence>
<keyword evidence="15" id="KW-1185">Reference proteome</keyword>
<keyword evidence="7" id="KW-0805">Transcription regulation</keyword>
<keyword evidence="9" id="KW-0804">Transcription</keyword>
<dbReference type="GO" id="GO:0005634">
    <property type="term" value="C:nucleus"/>
    <property type="evidence" value="ECO:0007669"/>
    <property type="project" value="UniProtKB-SubCell"/>
</dbReference>
<dbReference type="GO" id="GO:0000981">
    <property type="term" value="F:DNA-binding transcription factor activity, RNA polymerase II-specific"/>
    <property type="evidence" value="ECO:0007669"/>
    <property type="project" value="TreeGrafter"/>
</dbReference>
<organism evidence="14 15">
    <name type="scientific">Nothoprocta pentlandii</name>
    <dbReference type="NCBI Taxonomy" id="2585814"/>
    <lineage>
        <taxon>Eukaryota</taxon>
        <taxon>Metazoa</taxon>
        <taxon>Chordata</taxon>
        <taxon>Craniata</taxon>
        <taxon>Vertebrata</taxon>
        <taxon>Euteleostomi</taxon>
        <taxon>Archelosauria</taxon>
        <taxon>Archosauria</taxon>
        <taxon>Dinosauria</taxon>
        <taxon>Saurischia</taxon>
        <taxon>Theropoda</taxon>
        <taxon>Coelurosauria</taxon>
        <taxon>Aves</taxon>
        <taxon>Palaeognathae</taxon>
        <taxon>Tinamiformes</taxon>
        <taxon>Tinamidae</taxon>
        <taxon>Nothoprocta</taxon>
    </lineage>
</organism>
<feature type="domain" description="C2H2-type" evidence="13">
    <location>
        <begin position="38"/>
        <end position="67"/>
    </location>
</feature>
<evidence type="ECO:0000256" key="4">
    <source>
        <dbReference type="ARBA" id="ARBA00022737"/>
    </source>
</evidence>
<protein>
    <recommendedName>
        <fullName evidence="11">Transcription factor IIIA</fullName>
    </recommendedName>
</protein>
<feature type="domain" description="C2H2-type" evidence="13">
    <location>
        <begin position="8"/>
        <end position="37"/>
    </location>
</feature>
<dbReference type="SUPFAM" id="SSF57667">
    <property type="entry name" value="beta-beta-alpha zinc fingers"/>
    <property type="match status" value="2"/>
</dbReference>
<keyword evidence="6" id="KW-0862">Zinc</keyword>
<feature type="non-terminal residue" evidence="14">
    <location>
        <position position="91"/>
    </location>
</feature>
<dbReference type="GO" id="GO:0042254">
    <property type="term" value="P:ribosome biogenesis"/>
    <property type="evidence" value="ECO:0007669"/>
    <property type="project" value="UniProtKB-KW"/>
</dbReference>
<dbReference type="Gene3D" id="3.30.160.60">
    <property type="entry name" value="Classic Zinc Finger"/>
    <property type="match status" value="2"/>
</dbReference>
<dbReference type="Proteomes" id="UP000538817">
    <property type="component" value="Unassembled WGS sequence"/>
</dbReference>
<proteinExistence type="predicted"/>
<evidence type="ECO:0000256" key="10">
    <source>
        <dbReference type="ARBA" id="ARBA00023242"/>
    </source>
</evidence>
<accession>A0A7K7A199</accession>
<dbReference type="GO" id="GO:0000978">
    <property type="term" value="F:RNA polymerase II cis-regulatory region sequence-specific DNA binding"/>
    <property type="evidence" value="ECO:0007669"/>
    <property type="project" value="TreeGrafter"/>
</dbReference>
<dbReference type="InterPro" id="IPR013087">
    <property type="entry name" value="Znf_C2H2_type"/>
</dbReference>
<evidence type="ECO:0000256" key="9">
    <source>
        <dbReference type="ARBA" id="ARBA00023163"/>
    </source>
</evidence>